<accession>A0A5P1EAU4</accession>
<dbReference type="SUPFAM" id="SSF103473">
    <property type="entry name" value="MFS general substrate transporter"/>
    <property type="match status" value="1"/>
</dbReference>
<proteinExistence type="predicted"/>
<evidence type="ECO:0000313" key="4">
    <source>
        <dbReference type="Proteomes" id="UP000243459"/>
    </source>
</evidence>
<evidence type="ECO:0000256" key="2">
    <source>
        <dbReference type="SAM" id="Phobius"/>
    </source>
</evidence>
<dbReference type="Gene3D" id="1.20.1250.20">
    <property type="entry name" value="MFS general substrate transporter like domains"/>
    <property type="match status" value="1"/>
</dbReference>
<dbReference type="InterPro" id="IPR036259">
    <property type="entry name" value="MFS_trans_sf"/>
</dbReference>
<protein>
    <submittedName>
        <fullName evidence="3">Uncharacterized protein</fullName>
    </submittedName>
</protein>
<keyword evidence="2" id="KW-0472">Membrane</keyword>
<dbReference type="EMBL" id="CM007387">
    <property type="protein sequence ID" value="ONK63016.1"/>
    <property type="molecule type" value="Genomic_DNA"/>
</dbReference>
<feature type="compositionally biased region" description="Basic and acidic residues" evidence="1">
    <location>
        <begin position="113"/>
        <end position="124"/>
    </location>
</feature>
<sequence>MFTLVGLMEFFYSEAPEGMRSLATSFSFLTISIGYFLSSAFVKAIDAMTGRMADNGQGWLYGTNFNANHVDRFYWFLAVLSCVNFGVYVLCARWYKYRRDGHDGGGGVVGSEEVEKSKGEKQENGGRQQALVKGEEGSDQ</sequence>
<evidence type="ECO:0000256" key="1">
    <source>
        <dbReference type="SAM" id="MobiDB-lite"/>
    </source>
</evidence>
<gene>
    <name evidence="3" type="ORF">A4U43_C07F10510</name>
</gene>
<dbReference type="PANTHER" id="PTHR11654">
    <property type="entry name" value="OLIGOPEPTIDE TRANSPORTER-RELATED"/>
    <property type="match status" value="1"/>
</dbReference>
<feature type="region of interest" description="Disordered" evidence="1">
    <location>
        <begin position="100"/>
        <end position="140"/>
    </location>
</feature>
<dbReference type="AlphaFoldDB" id="A0A5P1EAU4"/>
<dbReference type="OMA" id="NFIHYLM"/>
<evidence type="ECO:0000313" key="3">
    <source>
        <dbReference type="EMBL" id="ONK63016.1"/>
    </source>
</evidence>
<keyword evidence="2" id="KW-0812">Transmembrane</keyword>
<reference evidence="4" key="1">
    <citation type="journal article" date="2017" name="Nat. Commun.">
        <title>The asparagus genome sheds light on the origin and evolution of a young Y chromosome.</title>
        <authorList>
            <person name="Harkess A."/>
            <person name="Zhou J."/>
            <person name="Xu C."/>
            <person name="Bowers J.E."/>
            <person name="Van der Hulst R."/>
            <person name="Ayyampalayam S."/>
            <person name="Mercati F."/>
            <person name="Riccardi P."/>
            <person name="McKain M.R."/>
            <person name="Kakrana A."/>
            <person name="Tang H."/>
            <person name="Ray J."/>
            <person name="Groenendijk J."/>
            <person name="Arikit S."/>
            <person name="Mathioni S.M."/>
            <person name="Nakano M."/>
            <person name="Shan H."/>
            <person name="Telgmann-Rauber A."/>
            <person name="Kanno A."/>
            <person name="Yue Z."/>
            <person name="Chen H."/>
            <person name="Li W."/>
            <person name="Chen Y."/>
            <person name="Xu X."/>
            <person name="Zhang Y."/>
            <person name="Luo S."/>
            <person name="Chen H."/>
            <person name="Gao J."/>
            <person name="Mao Z."/>
            <person name="Pires J.C."/>
            <person name="Luo M."/>
            <person name="Kudrna D."/>
            <person name="Wing R.A."/>
            <person name="Meyers B.C."/>
            <person name="Yi K."/>
            <person name="Kong H."/>
            <person name="Lavrijsen P."/>
            <person name="Sunseri F."/>
            <person name="Falavigna A."/>
            <person name="Ye Y."/>
            <person name="Leebens-Mack J.H."/>
            <person name="Chen G."/>
        </authorList>
    </citation>
    <scope>NUCLEOTIDE SEQUENCE [LARGE SCALE GENOMIC DNA]</scope>
    <source>
        <strain evidence="4">cv. DH0086</strain>
    </source>
</reference>
<keyword evidence="2" id="KW-1133">Transmembrane helix</keyword>
<dbReference type="Gramene" id="ONK63016">
    <property type="protein sequence ID" value="ONK63016"/>
    <property type="gene ID" value="A4U43_C07F10510"/>
</dbReference>
<dbReference type="Proteomes" id="UP000243459">
    <property type="component" value="Chromosome 7"/>
</dbReference>
<name>A0A5P1EAU4_ASPOF</name>
<feature type="transmembrane region" description="Helical" evidence="2">
    <location>
        <begin position="21"/>
        <end position="42"/>
    </location>
</feature>
<keyword evidence="4" id="KW-1185">Reference proteome</keyword>
<organism evidence="3 4">
    <name type="scientific">Asparagus officinalis</name>
    <name type="common">Garden asparagus</name>
    <dbReference type="NCBI Taxonomy" id="4686"/>
    <lineage>
        <taxon>Eukaryota</taxon>
        <taxon>Viridiplantae</taxon>
        <taxon>Streptophyta</taxon>
        <taxon>Embryophyta</taxon>
        <taxon>Tracheophyta</taxon>
        <taxon>Spermatophyta</taxon>
        <taxon>Magnoliopsida</taxon>
        <taxon>Liliopsida</taxon>
        <taxon>Asparagales</taxon>
        <taxon>Asparagaceae</taxon>
        <taxon>Asparagoideae</taxon>
        <taxon>Asparagus</taxon>
    </lineage>
</organism>
<feature type="transmembrane region" description="Helical" evidence="2">
    <location>
        <begin position="73"/>
        <end position="91"/>
    </location>
</feature>